<comment type="similarity">
    <text evidence="2">Belongs to the EamA transporter family.</text>
</comment>
<keyword evidence="4 6" id="KW-1133">Transmembrane helix</keyword>
<comment type="caution">
    <text evidence="8">The sequence shown here is derived from an EMBL/GenBank/DDBJ whole genome shotgun (WGS) entry which is preliminary data.</text>
</comment>
<reference evidence="8" key="1">
    <citation type="submission" date="2022-07" db="EMBL/GenBank/DDBJ databases">
        <title>Tahibacter sp., a new gammaproteobacterium isolated from the silt sample collected at pig farm.</title>
        <authorList>
            <person name="Chen H."/>
        </authorList>
    </citation>
    <scope>NUCLEOTIDE SEQUENCE</scope>
    <source>
        <strain evidence="8">P2K</strain>
    </source>
</reference>
<feature type="transmembrane region" description="Helical" evidence="6">
    <location>
        <begin position="34"/>
        <end position="53"/>
    </location>
</feature>
<comment type="subcellular location">
    <subcellularLocation>
        <location evidence="1">Membrane</location>
        <topology evidence="1">Multi-pass membrane protein</topology>
    </subcellularLocation>
</comment>
<feature type="domain" description="EamA" evidence="7">
    <location>
        <begin position="152"/>
        <end position="290"/>
    </location>
</feature>
<feature type="transmembrane region" description="Helical" evidence="6">
    <location>
        <begin position="180"/>
        <end position="201"/>
    </location>
</feature>
<dbReference type="PANTHER" id="PTHR32322">
    <property type="entry name" value="INNER MEMBRANE TRANSPORTER"/>
    <property type="match status" value="1"/>
</dbReference>
<feature type="transmembrane region" description="Helical" evidence="6">
    <location>
        <begin position="65"/>
        <end position="85"/>
    </location>
</feature>
<feature type="transmembrane region" description="Helical" evidence="6">
    <location>
        <begin position="245"/>
        <end position="267"/>
    </location>
</feature>
<dbReference type="InterPro" id="IPR000620">
    <property type="entry name" value="EamA_dom"/>
</dbReference>
<organism evidence="8 9">
    <name type="scientific">Tahibacter harae</name>
    <dbReference type="NCBI Taxonomy" id="2963937"/>
    <lineage>
        <taxon>Bacteria</taxon>
        <taxon>Pseudomonadati</taxon>
        <taxon>Pseudomonadota</taxon>
        <taxon>Gammaproteobacteria</taxon>
        <taxon>Lysobacterales</taxon>
        <taxon>Rhodanobacteraceae</taxon>
        <taxon>Tahibacter</taxon>
    </lineage>
</organism>
<evidence type="ECO:0000313" key="9">
    <source>
        <dbReference type="Proteomes" id="UP001165498"/>
    </source>
</evidence>
<feature type="transmembrane region" description="Helical" evidence="6">
    <location>
        <begin position="221"/>
        <end position="239"/>
    </location>
</feature>
<dbReference type="Gene3D" id="1.10.3730.20">
    <property type="match status" value="1"/>
</dbReference>
<dbReference type="PANTHER" id="PTHR32322:SF2">
    <property type="entry name" value="EAMA DOMAIN-CONTAINING PROTEIN"/>
    <property type="match status" value="1"/>
</dbReference>
<keyword evidence="9" id="KW-1185">Reference proteome</keyword>
<dbReference type="InterPro" id="IPR050638">
    <property type="entry name" value="AA-Vitamin_Transporters"/>
</dbReference>
<protein>
    <submittedName>
        <fullName evidence="8">DMT family transporter</fullName>
    </submittedName>
</protein>
<dbReference type="EMBL" id="JANFQO010000014">
    <property type="protein sequence ID" value="MCQ4166124.1"/>
    <property type="molecule type" value="Genomic_DNA"/>
</dbReference>
<gene>
    <name evidence="8" type="ORF">NM961_15490</name>
</gene>
<feature type="transmembrane region" description="Helical" evidence="6">
    <location>
        <begin position="150"/>
        <end position="174"/>
    </location>
</feature>
<evidence type="ECO:0000256" key="4">
    <source>
        <dbReference type="ARBA" id="ARBA00022989"/>
    </source>
</evidence>
<feature type="transmembrane region" description="Helical" evidence="6">
    <location>
        <begin position="120"/>
        <end position="138"/>
    </location>
</feature>
<dbReference type="Pfam" id="PF00892">
    <property type="entry name" value="EamA"/>
    <property type="match status" value="2"/>
</dbReference>
<sequence>MNLGEALAILSALAWSAGVIIYKRLGETIAPTRLNLTKNLLALILLVPSVLLFGGPAPQLGGADLAITLVSGLLGIAVADSLYLTALNQLGAARMGILGNFFSPFVIVLSFLFLGERLGALQLLGFALVTGGVLVVSVRRSGIAAERRALRRGLALGVGSILLMAVAIVLVKRVLEAQTLIWMVALRMAGGVGGLLLLFALRRQSPWPTPAERAHLRWPTLLFGAFVGQYLSMVLWLGGNKYTSASVAAILNETNSVFIVLLAAVFLQEPLSRAKLLGVALTLSGVACMLLA</sequence>
<feature type="domain" description="EamA" evidence="7">
    <location>
        <begin position="3"/>
        <end position="137"/>
    </location>
</feature>
<accession>A0ABT1QV09</accession>
<dbReference type="RefSeq" id="WP_255915312.1">
    <property type="nucleotide sequence ID" value="NZ_JANFQO010000014.1"/>
</dbReference>
<name>A0ABT1QV09_9GAMM</name>
<evidence type="ECO:0000259" key="7">
    <source>
        <dbReference type="Pfam" id="PF00892"/>
    </source>
</evidence>
<dbReference type="InterPro" id="IPR037185">
    <property type="entry name" value="EmrE-like"/>
</dbReference>
<evidence type="ECO:0000256" key="1">
    <source>
        <dbReference type="ARBA" id="ARBA00004141"/>
    </source>
</evidence>
<evidence type="ECO:0000256" key="3">
    <source>
        <dbReference type="ARBA" id="ARBA00022692"/>
    </source>
</evidence>
<evidence type="ECO:0000256" key="2">
    <source>
        <dbReference type="ARBA" id="ARBA00007362"/>
    </source>
</evidence>
<dbReference type="Proteomes" id="UP001165498">
    <property type="component" value="Unassembled WGS sequence"/>
</dbReference>
<feature type="transmembrane region" description="Helical" evidence="6">
    <location>
        <begin position="6"/>
        <end position="22"/>
    </location>
</feature>
<feature type="transmembrane region" description="Helical" evidence="6">
    <location>
        <begin position="97"/>
        <end position="114"/>
    </location>
</feature>
<evidence type="ECO:0000256" key="5">
    <source>
        <dbReference type="ARBA" id="ARBA00023136"/>
    </source>
</evidence>
<evidence type="ECO:0000256" key="6">
    <source>
        <dbReference type="SAM" id="Phobius"/>
    </source>
</evidence>
<proteinExistence type="inferred from homology"/>
<keyword evidence="5 6" id="KW-0472">Membrane</keyword>
<dbReference type="SUPFAM" id="SSF103481">
    <property type="entry name" value="Multidrug resistance efflux transporter EmrE"/>
    <property type="match status" value="2"/>
</dbReference>
<keyword evidence="3 6" id="KW-0812">Transmembrane</keyword>
<evidence type="ECO:0000313" key="8">
    <source>
        <dbReference type="EMBL" id="MCQ4166124.1"/>
    </source>
</evidence>